<protein>
    <submittedName>
        <fullName evidence="2">Uncharacterized protein</fullName>
    </submittedName>
</protein>
<organism evidence="2 3">
    <name type="scientific">Candidatus Nitrospira kreftii</name>
    <dbReference type="NCBI Taxonomy" id="2652173"/>
    <lineage>
        <taxon>Bacteria</taxon>
        <taxon>Pseudomonadati</taxon>
        <taxon>Nitrospirota</taxon>
        <taxon>Nitrospiria</taxon>
        <taxon>Nitrospirales</taxon>
        <taxon>Nitrospiraceae</taxon>
        <taxon>Nitrospira</taxon>
    </lineage>
</organism>
<gene>
    <name evidence="2" type="ORF">Nkreftii_000066</name>
</gene>
<proteinExistence type="predicted"/>
<feature type="compositionally biased region" description="Polar residues" evidence="1">
    <location>
        <begin position="68"/>
        <end position="80"/>
    </location>
</feature>
<dbReference type="EMBL" id="CP047423">
    <property type="protein sequence ID" value="QPD02292.1"/>
    <property type="molecule type" value="Genomic_DNA"/>
</dbReference>
<accession>A0A7S8FAN5</accession>
<reference evidence="2 3" key="1">
    <citation type="journal article" date="2020" name="ISME J.">
        <title>Enrichment and physiological characterization of a novel comammox Nitrospira indicates ammonium inhibition of complete nitrification.</title>
        <authorList>
            <person name="Sakoula D."/>
            <person name="Koch H."/>
            <person name="Frank J."/>
            <person name="Jetten M.S.M."/>
            <person name="van Kessel M.A.H.J."/>
            <person name="Lucker S."/>
        </authorList>
    </citation>
    <scope>NUCLEOTIDE SEQUENCE [LARGE SCALE GENOMIC DNA]</scope>
    <source>
        <strain evidence="2">Comreactor17</strain>
    </source>
</reference>
<dbReference type="Proteomes" id="UP000593737">
    <property type="component" value="Chromosome"/>
</dbReference>
<dbReference type="KEGG" id="nkf:Nkreftii_000066"/>
<evidence type="ECO:0000313" key="2">
    <source>
        <dbReference type="EMBL" id="QPD02292.1"/>
    </source>
</evidence>
<sequence>MLLSFDVSREAADIFFTLDLPPAISAQPIVCFSQDTLLHSGDHSVGLGKLLRAAESVSKPLDDYRIPTTGNHGFSHSAPVSNGKPPREGQRHSSGCHVWPGVQVPLDRSHEDMLAKWEPIGDAPSVSAAEEVTEKMDVKGQERQPCDTTLVFRQARGTDRDECGARDPMREHMMPAPVGIDACYKREPVEIRCDSSVGDQEPVPSLREMLPYQPRDNEMTGKVQGTLPTVFMLSVAGGTNTK</sequence>
<evidence type="ECO:0000256" key="1">
    <source>
        <dbReference type="SAM" id="MobiDB-lite"/>
    </source>
</evidence>
<feature type="region of interest" description="Disordered" evidence="1">
    <location>
        <begin position="68"/>
        <end position="97"/>
    </location>
</feature>
<evidence type="ECO:0000313" key="3">
    <source>
        <dbReference type="Proteomes" id="UP000593737"/>
    </source>
</evidence>
<dbReference type="AlphaFoldDB" id="A0A7S8FAN5"/>
<name>A0A7S8FAN5_9BACT</name>